<dbReference type="HOGENOM" id="CLU_672723_0_0_1"/>
<gene>
    <name evidence="3" type="ORF">HMPREF1541_06127</name>
</gene>
<keyword evidence="4" id="KW-1185">Reference proteome</keyword>
<protein>
    <submittedName>
        <fullName evidence="3">Uncharacterized protein</fullName>
    </submittedName>
</protein>
<dbReference type="Proteomes" id="UP000030752">
    <property type="component" value="Unassembled WGS sequence"/>
</dbReference>
<keyword evidence="2" id="KW-0472">Membrane</keyword>
<feature type="compositionally biased region" description="Polar residues" evidence="1">
    <location>
        <begin position="130"/>
        <end position="146"/>
    </location>
</feature>
<feature type="transmembrane region" description="Helical" evidence="2">
    <location>
        <begin position="351"/>
        <end position="372"/>
    </location>
</feature>
<dbReference type="InParanoid" id="W2RTU1"/>
<dbReference type="AlphaFoldDB" id="W2RTU1"/>
<reference evidence="3 4" key="1">
    <citation type="submission" date="2013-03" db="EMBL/GenBank/DDBJ databases">
        <title>The Genome Sequence of Phialophora europaea CBS 101466.</title>
        <authorList>
            <consortium name="The Broad Institute Genomics Platform"/>
            <person name="Cuomo C."/>
            <person name="de Hoog S."/>
            <person name="Gorbushina A."/>
            <person name="Walker B."/>
            <person name="Young S.K."/>
            <person name="Zeng Q."/>
            <person name="Gargeya S."/>
            <person name="Fitzgerald M."/>
            <person name="Haas B."/>
            <person name="Abouelleil A."/>
            <person name="Allen A.W."/>
            <person name="Alvarado L."/>
            <person name="Arachchi H.M."/>
            <person name="Berlin A.M."/>
            <person name="Chapman S.B."/>
            <person name="Gainer-Dewar J."/>
            <person name="Goldberg J."/>
            <person name="Griggs A."/>
            <person name="Gujja S."/>
            <person name="Hansen M."/>
            <person name="Howarth C."/>
            <person name="Imamovic A."/>
            <person name="Ireland A."/>
            <person name="Larimer J."/>
            <person name="McCowan C."/>
            <person name="Murphy C."/>
            <person name="Pearson M."/>
            <person name="Poon T.W."/>
            <person name="Priest M."/>
            <person name="Roberts A."/>
            <person name="Saif S."/>
            <person name="Shea T."/>
            <person name="Sisk P."/>
            <person name="Sykes S."/>
            <person name="Wortman J."/>
            <person name="Nusbaum C."/>
            <person name="Birren B."/>
        </authorList>
    </citation>
    <scope>NUCLEOTIDE SEQUENCE [LARGE SCALE GENOMIC DNA]</scope>
    <source>
        <strain evidence="3 4">CBS 101466</strain>
    </source>
</reference>
<dbReference type="GeneID" id="19973466"/>
<evidence type="ECO:0000256" key="2">
    <source>
        <dbReference type="SAM" id="Phobius"/>
    </source>
</evidence>
<feature type="region of interest" description="Disordered" evidence="1">
    <location>
        <begin position="84"/>
        <end position="151"/>
    </location>
</feature>
<feature type="compositionally biased region" description="Low complexity" evidence="1">
    <location>
        <begin position="114"/>
        <end position="129"/>
    </location>
</feature>
<organism evidence="3 4">
    <name type="scientific">Cyphellophora europaea (strain CBS 101466)</name>
    <name type="common">Phialophora europaea</name>
    <dbReference type="NCBI Taxonomy" id="1220924"/>
    <lineage>
        <taxon>Eukaryota</taxon>
        <taxon>Fungi</taxon>
        <taxon>Dikarya</taxon>
        <taxon>Ascomycota</taxon>
        <taxon>Pezizomycotina</taxon>
        <taxon>Eurotiomycetes</taxon>
        <taxon>Chaetothyriomycetidae</taxon>
        <taxon>Chaetothyriales</taxon>
        <taxon>Cyphellophoraceae</taxon>
        <taxon>Cyphellophora</taxon>
    </lineage>
</organism>
<keyword evidence="2" id="KW-0812">Transmembrane</keyword>
<proteinExistence type="predicted"/>
<evidence type="ECO:0000313" key="3">
    <source>
        <dbReference type="EMBL" id="ETN39901.1"/>
    </source>
</evidence>
<sequence length="409" mass="45698">MDNDTTPDMSDLQAYAGPSTTSDRVKNVLEMFFCQQIIWWPLAEPIRPLKSGMTRYVVKCTDQCTDYIDLPILSERPVMPFPRHQVSQRRRTVLHTSTLSTDPRAGETAIGPGPSSSLQSPPLARSSRLTATGQTPATNSATSHQIISIAPGKKAQKPGSWIYWCVTGRDKNYKVVDINAAKTVSTPQTQQTLITAAELSRQLLFHYRKHTRWLVRLMTISWCASGILSEFIYIGVGANDDITPTAICRPSKEPPTLPDALEYDYEKFSHTPGFDVQKAYLQGAIRHYMVEHVRFQWPRRFGDPITCTPDDNGLCDMAKFVDRIPKKSPLSVPKAQGEGAYCLEARTELSFFKAVCLLFLSTLGCVIFAIVYMKQHPDDWEKGVVPLTLVLAGVPVYLGLIVLWKANVS</sequence>
<name>W2RTU1_CYPE1</name>
<evidence type="ECO:0000313" key="4">
    <source>
        <dbReference type="Proteomes" id="UP000030752"/>
    </source>
</evidence>
<accession>W2RTU1</accession>
<dbReference type="RefSeq" id="XP_008718686.1">
    <property type="nucleotide sequence ID" value="XM_008720464.1"/>
</dbReference>
<dbReference type="VEuPathDB" id="FungiDB:HMPREF1541_06127"/>
<evidence type="ECO:0000256" key="1">
    <source>
        <dbReference type="SAM" id="MobiDB-lite"/>
    </source>
</evidence>
<keyword evidence="2" id="KW-1133">Transmembrane helix</keyword>
<feature type="transmembrane region" description="Helical" evidence="2">
    <location>
        <begin position="384"/>
        <end position="404"/>
    </location>
</feature>
<dbReference type="EMBL" id="KB822721">
    <property type="protein sequence ID" value="ETN39901.1"/>
    <property type="molecule type" value="Genomic_DNA"/>
</dbReference>